<dbReference type="AlphaFoldDB" id="A0A1Y2ABM9"/>
<keyword evidence="4" id="KW-1185">Reference proteome</keyword>
<dbReference type="Proteomes" id="UP000193920">
    <property type="component" value="Unassembled WGS sequence"/>
</dbReference>
<feature type="region of interest" description="Disordered" evidence="2">
    <location>
        <begin position="1"/>
        <end position="80"/>
    </location>
</feature>
<dbReference type="SUPFAM" id="SSF90257">
    <property type="entry name" value="Myosin rod fragments"/>
    <property type="match status" value="1"/>
</dbReference>
<accession>A0A1Y2ABM9</accession>
<evidence type="ECO:0000256" key="2">
    <source>
        <dbReference type="SAM" id="MobiDB-lite"/>
    </source>
</evidence>
<reference evidence="3 4" key="1">
    <citation type="submission" date="2016-08" db="EMBL/GenBank/DDBJ databases">
        <title>A Parts List for Fungal Cellulosomes Revealed by Comparative Genomics.</title>
        <authorList>
            <consortium name="DOE Joint Genome Institute"/>
            <person name="Haitjema C.H."/>
            <person name="Gilmore S.P."/>
            <person name="Henske J.K."/>
            <person name="Solomon K.V."/>
            <person name="De Groot R."/>
            <person name="Kuo A."/>
            <person name="Mondo S.J."/>
            <person name="Salamov A.A."/>
            <person name="Labutti K."/>
            <person name="Zhao Z."/>
            <person name="Chiniquy J."/>
            <person name="Barry K."/>
            <person name="Brewer H.M."/>
            <person name="Purvine S.O."/>
            <person name="Wright A.T."/>
            <person name="Boxma B."/>
            <person name="Van Alen T."/>
            <person name="Hackstein J.H."/>
            <person name="Baker S.E."/>
            <person name="Grigoriev I.V."/>
            <person name="O'Malley M.A."/>
        </authorList>
    </citation>
    <scope>NUCLEOTIDE SEQUENCE [LARGE SCALE GENOMIC DNA]</scope>
    <source>
        <strain evidence="3 4">G1</strain>
    </source>
</reference>
<proteinExistence type="predicted"/>
<feature type="compositionally biased region" description="Basic and acidic residues" evidence="2">
    <location>
        <begin position="31"/>
        <end position="80"/>
    </location>
</feature>
<organism evidence="3 4">
    <name type="scientific">Neocallimastix californiae</name>
    <dbReference type="NCBI Taxonomy" id="1754190"/>
    <lineage>
        <taxon>Eukaryota</taxon>
        <taxon>Fungi</taxon>
        <taxon>Fungi incertae sedis</taxon>
        <taxon>Chytridiomycota</taxon>
        <taxon>Chytridiomycota incertae sedis</taxon>
        <taxon>Neocallimastigomycetes</taxon>
        <taxon>Neocallimastigales</taxon>
        <taxon>Neocallimastigaceae</taxon>
        <taxon>Neocallimastix</taxon>
    </lineage>
</organism>
<sequence>MNTLERIRKGMLSKKNSNEKNELENQNSSIEGEKEDKYNTETEPKQPNEEQKNEIDKKTETNDKTDKNTEEKTDNKDKKNLPERKISFGLNKSILPEIKIENSINSLFKFIPFSIPQKNDEKEVETIKEEDKSNEPEIIVLDNTDESLKLYQQKMIDLREENNFLKNQIKEYVSKVAWLEEHFTIRQENANVQHLQELEHIRKANEKETKEYNDKIKELEDAIEILQTELARQTDLLADEKDKFTFTTSANWSLEKKISELEDKLKIKNSETIDLKAQILNINEQLDSKTENYKELEEKYNTLKSESEKLTTENEKFKKENTLLNEKIKIFDNISKRSSKSFESRYYQNIYSPTIPKSNTTKSNSEYSFSLYPTSNDQINKTEPIDIKKDYTSTLNKNSITSSKNNSFLEDHDLNDLISEISINSESSPQRRSTRKNLFEYNEKPTEDLILSESKDEEITITSNTPTQNILTEINLD</sequence>
<evidence type="ECO:0000256" key="1">
    <source>
        <dbReference type="SAM" id="Coils"/>
    </source>
</evidence>
<evidence type="ECO:0000313" key="4">
    <source>
        <dbReference type="Proteomes" id="UP000193920"/>
    </source>
</evidence>
<protein>
    <submittedName>
        <fullName evidence="3">Uncharacterized protein</fullName>
    </submittedName>
</protein>
<feature type="coiled-coil region" evidence="1">
    <location>
        <begin position="141"/>
        <end position="327"/>
    </location>
</feature>
<gene>
    <name evidence="3" type="ORF">LY90DRAFT_677037</name>
</gene>
<name>A0A1Y2ABM9_9FUNG</name>
<dbReference type="OrthoDB" id="2398825at2759"/>
<comment type="caution">
    <text evidence="3">The sequence shown here is derived from an EMBL/GenBank/DDBJ whole genome shotgun (WGS) entry which is preliminary data.</text>
</comment>
<keyword evidence="1" id="KW-0175">Coiled coil</keyword>
<dbReference type="EMBL" id="MCOG01000309">
    <property type="protein sequence ID" value="ORY19938.1"/>
    <property type="molecule type" value="Genomic_DNA"/>
</dbReference>
<evidence type="ECO:0000313" key="3">
    <source>
        <dbReference type="EMBL" id="ORY19938.1"/>
    </source>
</evidence>